<dbReference type="Proteomes" id="UP000029074">
    <property type="component" value="Unassembled WGS sequence"/>
</dbReference>
<protein>
    <submittedName>
        <fullName evidence="2">Bacterial EndoU nuclease</fullName>
    </submittedName>
</protein>
<dbReference type="EMBL" id="ABXB03000001">
    <property type="protein sequence ID" value="EFA23677.1"/>
    <property type="molecule type" value="Genomic_DNA"/>
</dbReference>
<evidence type="ECO:0000313" key="2">
    <source>
        <dbReference type="EMBL" id="KFI58736.1"/>
    </source>
</evidence>
<evidence type="ECO:0000313" key="3">
    <source>
        <dbReference type="Proteomes" id="UP000003656"/>
    </source>
</evidence>
<dbReference type="Proteomes" id="UP000003656">
    <property type="component" value="Unassembled WGS sequence"/>
</dbReference>
<name>D1NSM5_9BIFI</name>
<dbReference type="eggNOG" id="ENOG5031BIG">
    <property type="taxonomic scope" value="Bacteria"/>
</dbReference>
<reference evidence="2 4" key="2">
    <citation type="submission" date="2014-03" db="EMBL/GenBank/DDBJ databases">
        <title>Genomics of Bifidobacteria.</title>
        <authorList>
            <person name="Ventura M."/>
            <person name="Milani C."/>
            <person name="Lugli G.A."/>
        </authorList>
    </citation>
    <scope>NUCLEOTIDE SEQUENCE [LARGE SCALE GENOMIC DNA]</scope>
    <source>
        <strain evidence="2 4">LMG 11596</strain>
    </source>
</reference>
<dbReference type="AlphaFoldDB" id="D1NSM5"/>
<sequence>MKYYGRDTVMSCVAHDPLHPRYAVVPHGKCCAYCTMIASRGFDYHPANTARAALHDNCGCMPCPSWEAKRQVIAGYDPDAMRDQYQHAVDAVEGKADPPAWAAKLDAFSQRDRILEAMRRLKPDEYTDGVHGYTHDKATKSKASVGDLNLATWQDYRASLAERFIAANNLEWKMPPEQPAPVPDVWIKGLPSLTPKHWAHILYGDRQRDRKTKKYEYGGGHLSGYGWIAGKPMFPSRCNPEGVALIIRKVIETGDKVGMAILGSVDGVEYCVRLGPKGNIITAFPVVT</sequence>
<evidence type="ECO:0000313" key="4">
    <source>
        <dbReference type="Proteomes" id="UP000029074"/>
    </source>
</evidence>
<dbReference type="OrthoDB" id="3194844at2"/>
<dbReference type="Pfam" id="PF25310">
    <property type="entry name" value="VG15"/>
    <property type="match status" value="1"/>
</dbReference>
<keyword evidence="4" id="KW-1185">Reference proteome</keyword>
<comment type="caution">
    <text evidence="1">The sequence shown here is derived from an EMBL/GenBank/DDBJ whole genome shotgun (WGS) entry which is preliminary data.</text>
</comment>
<evidence type="ECO:0000313" key="1">
    <source>
        <dbReference type="EMBL" id="EFA23677.1"/>
    </source>
</evidence>
<reference evidence="1 3" key="1">
    <citation type="submission" date="2009-11" db="EMBL/GenBank/DDBJ databases">
        <authorList>
            <person name="Weinstock G."/>
            <person name="Sodergren E."/>
            <person name="Clifton S."/>
            <person name="Fulton L."/>
            <person name="Fulton B."/>
            <person name="Courtney L."/>
            <person name="Fronick C."/>
            <person name="Harrison M."/>
            <person name="Strong C."/>
            <person name="Farmer C."/>
            <person name="Delahaunty K."/>
            <person name="Markovic C."/>
            <person name="Hall O."/>
            <person name="Minx P."/>
            <person name="Tomlinson C."/>
            <person name="Mitreva M."/>
            <person name="Nelson J."/>
            <person name="Hou S."/>
            <person name="Wollam A."/>
            <person name="Pepin K.H."/>
            <person name="Johnson M."/>
            <person name="Bhonagiri V."/>
            <person name="Nash W.E."/>
            <person name="Warren W."/>
            <person name="Chinwalla A."/>
            <person name="Mardis E.R."/>
            <person name="Wilson R.K."/>
        </authorList>
    </citation>
    <scope>NUCLEOTIDE SEQUENCE [LARGE SCALE GENOMIC DNA]</scope>
    <source>
        <strain evidence="1 3">DSM 20093</strain>
    </source>
</reference>
<dbReference type="EMBL" id="JGYW01000005">
    <property type="protein sequence ID" value="KFI58736.1"/>
    <property type="molecule type" value="Genomic_DNA"/>
</dbReference>
<accession>D1NSM5</accession>
<proteinExistence type="predicted"/>
<dbReference type="STRING" id="561180.BIFGAL_02784"/>
<organism evidence="1 3">
    <name type="scientific">Bifidobacterium gallicum DSM 20093 = LMG 11596</name>
    <dbReference type="NCBI Taxonomy" id="561180"/>
    <lineage>
        <taxon>Bacteria</taxon>
        <taxon>Bacillati</taxon>
        <taxon>Actinomycetota</taxon>
        <taxon>Actinomycetes</taxon>
        <taxon>Bifidobacteriales</taxon>
        <taxon>Bifidobacteriaceae</taxon>
        <taxon>Bifidobacterium</taxon>
    </lineage>
</organism>
<dbReference type="InterPro" id="IPR057369">
    <property type="entry name" value="VG15"/>
</dbReference>
<gene>
    <name evidence="2" type="ORF">BGLCM_1030</name>
    <name evidence="1" type="ORF">BIFGAL_02784</name>
</gene>
<dbReference type="RefSeq" id="WP_006294190.1">
    <property type="nucleotide sequence ID" value="NZ_ABXB03000001.1"/>
</dbReference>